<gene>
    <name evidence="1" type="ORF">ACFFH4_26055</name>
</gene>
<keyword evidence="2" id="KW-1185">Reference proteome</keyword>
<sequence length="142" mass="15333">MIKEFHHQMSLAFSILVILIQTDIQQSVHSMDSGRLTVIEGITLVGAAGETFAEIASSVRRVTQQIEHVTTLTHQVSQGTENMSLAIVETTKIAESSAGYTQTVAASVEEQLASMEEVIHAAHSLSDMSEDLQGAVSSFKMD</sequence>
<protein>
    <recommendedName>
        <fullName evidence="3">Methyl-accepting transducer domain-containing protein</fullName>
    </recommendedName>
</protein>
<reference evidence="1 2" key="1">
    <citation type="submission" date="2024-09" db="EMBL/GenBank/DDBJ databases">
        <authorList>
            <person name="Sun Q."/>
            <person name="Mori K."/>
        </authorList>
    </citation>
    <scope>NUCLEOTIDE SEQUENCE [LARGE SCALE GENOMIC DNA]</scope>
    <source>
        <strain evidence="1 2">NCAIM B.02301</strain>
    </source>
</reference>
<dbReference type="RefSeq" id="WP_273847492.1">
    <property type="nucleotide sequence ID" value="NZ_JAQQWT010000027.1"/>
</dbReference>
<dbReference type="EMBL" id="JBHLTR010000122">
    <property type="protein sequence ID" value="MFC0562306.1"/>
    <property type="molecule type" value="Genomic_DNA"/>
</dbReference>
<dbReference type="Proteomes" id="UP001589833">
    <property type="component" value="Unassembled WGS sequence"/>
</dbReference>
<dbReference type="Gene3D" id="1.10.287.950">
    <property type="entry name" value="Methyl-accepting chemotaxis protein"/>
    <property type="match status" value="1"/>
</dbReference>
<dbReference type="SUPFAM" id="SSF58104">
    <property type="entry name" value="Methyl-accepting chemotaxis protein (MCP) signaling domain"/>
    <property type="match status" value="1"/>
</dbReference>
<comment type="caution">
    <text evidence="1">The sequence shown here is derived from an EMBL/GenBank/DDBJ whole genome shotgun (WGS) entry which is preliminary data.</text>
</comment>
<dbReference type="PANTHER" id="PTHR32089">
    <property type="entry name" value="METHYL-ACCEPTING CHEMOTAXIS PROTEIN MCPB"/>
    <property type="match status" value="1"/>
</dbReference>
<accession>A0ABV6NNI0</accession>
<proteinExistence type="predicted"/>
<evidence type="ECO:0000313" key="2">
    <source>
        <dbReference type="Proteomes" id="UP001589833"/>
    </source>
</evidence>
<name>A0ABV6NNI0_9BACI</name>
<evidence type="ECO:0000313" key="1">
    <source>
        <dbReference type="EMBL" id="MFC0562306.1"/>
    </source>
</evidence>
<dbReference type="PANTHER" id="PTHR32089:SF112">
    <property type="entry name" value="LYSOZYME-LIKE PROTEIN-RELATED"/>
    <property type="match status" value="1"/>
</dbReference>
<organism evidence="1 2">
    <name type="scientific">Halalkalibacter alkalisediminis</name>
    <dbReference type="NCBI Taxonomy" id="935616"/>
    <lineage>
        <taxon>Bacteria</taxon>
        <taxon>Bacillati</taxon>
        <taxon>Bacillota</taxon>
        <taxon>Bacilli</taxon>
        <taxon>Bacillales</taxon>
        <taxon>Bacillaceae</taxon>
        <taxon>Halalkalibacter</taxon>
    </lineage>
</organism>
<evidence type="ECO:0008006" key="3">
    <source>
        <dbReference type="Google" id="ProtNLM"/>
    </source>
</evidence>